<dbReference type="SUPFAM" id="SSF48230">
    <property type="entry name" value="Chondroitin AC/alginate lyase"/>
    <property type="match status" value="1"/>
</dbReference>
<dbReference type="PANTHER" id="PTHR38045">
    <property type="entry name" value="CHROMOSOME 1, WHOLE GENOME SHOTGUN SEQUENCE"/>
    <property type="match status" value="1"/>
</dbReference>
<gene>
    <name evidence="3" type="ORF">HP552_13220</name>
</gene>
<name>A0A7Y6EVZ0_9BACL</name>
<dbReference type="Gene3D" id="2.70.98.70">
    <property type="match status" value="1"/>
</dbReference>
<evidence type="ECO:0000313" key="3">
    <source>
        <dbReference type="EMBL" id="NUU76194.1"/>
    </source>
</evidence>
<comment type="subcellular location">
    <subcellularLocation>
        <location evidence="1">Cell envelope</location>
    </subcellularLocation>
</comment>
<sequence length="642" mass="72984">MTVHPGLNWTADYIMMAMRHGATRSLEYIYRWKDRLADTLNDPDYASFWSDLEVYEQRAGTENLPELSFSLYRQFRETGERHAYELAYFERRGRLTALGLLVAASPSAERLHVLEDLIWSVCTEHTWCLSAHVPEGEEAGAREHIDLFAAETAQMLAEIIIMLNDILDERVVKMVRAEIEGRIFTPLYREQRTYGWENADHNWSAVCSGGCGIAALLLLEDEQLRTRAVQQTIHSMSAFLSGYGLDGGCAEGIGYWVYGFGFYAYFAEMLRIFSAGELDMLSDPKTRAIAAFPGNIHLSGGVFVNYSDSRERETIPPGLLSLLSKRQQIQFNMEHRILLLTEDPCRRWAHTLRNILWSNQALFEEKSAAEEPAAFVNLEDLTWLITRGTLAAGDQEEMTAAFSVKGGHNAEPHNHNDLGHFILHGGGENILCDPGSGEYTQAYFAPGRESIFQIGSQGHSVPVIEGAVQQSGRQAEASVMYTRQSSPQGIEVAFDLTSAYPEAPRLARYIRRLSWSGPSGTSEAELLLEDHYQWQQFPDPREEGQRLEEPRVVEHFVSRIHPVMQEAMVQWEGNKAVVTLHYDAELWDAWVEEVETVDHDHLPLKFYRTALTLRETADDDRVSRDHFAAETWCRLRFTIHSR</sequence>
<dbReference type="PANTHER" id="PTHR38045:SF1">
    <property type="entry name" value="HEPARINASE II_III-LIKE PROTEIN"/>
    <property type="match status" value="1"/>
</dbReference>
<dbReference type="Pfam" id="PF07940">
    <property type="entry name" value="Hepar_II_III_C"/>
    <property type="match status" value="1"/>
</dbReference>
<reference evidence="3 4" key="1">
    <citation type="submission" date="2020-05" db="EMBL/GenBank/DDBJ databases">
        <title>Genome Sequencing of Type Strains.</title>
        <authorList>
            <person name="Lemaire J.F."/>
            <person name="Inderbitzin P."/>
            <person name="Gregorio O.A."/>
            <person name="Collins S.B."/>
            <person name="Wespe N."/>
            <person name="Knight-Connoni V."/>
        </authorList>
    </citation>
    <scope>NUCLEOTIDE SEQUENCE [LARGE SCALE GENOMIC DNA]</scope>
    <source>
        <strain evidence="3 4">LMG 21957</strain>
    </source>
</reference>
<organism evidence="3 4">
    <name type="scientific">Paenibacillus xylanilyticus</name>
    <dbReference type="NCBI Taxonomy" id="248903"/>
    <lineage>
        <taxon>Bacteria</taxon>
        <taxon>Bacillati</taxon>
        <taxon>Bacillota</taxon>
        <taxon>Bacilli</taxon>
        <taxon>Bacillales</taxon>
        <taxon>Paenibacillaceae</taxon>
        <taxon>Paenibacillus</taxon>
    </lineage>
</organism>
<dbReference type="EMBL" id="JABMCB010000178">
    <property type="protein sequence ID" value="NUU76194.1"/>
    <property type="molecule type" value="Genomic_DNA"/>
</dbReference>
<protein>
    <recommendedName>
        <fullName evidence="2">Heparinase II/III-like C-terminal domain-containing protein</fullName>
    </recommendedName>
</protein>
<evidence type="ECO:0000259" key="2">
    <source>
        <dbReference type="Pfam" id="PF07940"/>
    </source>
</evidence>
<dbReference type="AlphaFoldDB" id="A0A7Y6EVZ0"/>
<dbReference type="InterPro" id="IPR012480">
    <property type="entry name" value="Hepar_II_III_C"/>
</dbReference>
<proteinExistence type="predicted"/>
<dbReference type="InterPro" id="IPR008929">
    <property type="entry name" value="Chondroitin_lyas"/>
</dbReference>
<evidence type="ECO:0000313" key="4">
    <source>
        <dbReference type="Proteomes" id="UP000526125"/>
    </source>
</evidence>
<dbReference type="Gene3D" id="1.50.10.100">
    <property type="entry name" value="Chondroitin AC/alginate lyase"/>
    <property type="match status" value="1"/>
</dbReference>
<keyword evidence="4" id="KW-1185">Reference proteome</keyword>
<accession>A0A7Y6EVZ0</accession>
<feature type="domain" description="Heparinase II/III-like C-terminal" evidence="2">
    <location>
        <begin position="396"/>
        <end position="597"/>
    </location>
</feature>
<dbReference type="RefSeq" id="WP_175395914.1">
    <property type="nucleotide sequence ID" value="NZ_JABMCB010000178.1"/>
</dbReference>
<dbReference type="Proteomes" id="UP000526125">
    <property type="component" value="Unassembled WGS sequence"/>
</dbReference>
<comment type="caution">
    <text evidence="3">The sequence shown here is derived from an EMBL/GenBank/DDBJ whole genome shotgun (WGS) entry which is preliminary data.</text>
</comment>
<evidence type="ECO:0000256" key="1">
    <source>
        <dbReference type="ARBA" id="ARBA00004196"/>
    </source>
</evidence>